<proteinExistence type="predicted"/>
<sequence>MEKVLKEPAEVVDIQEIDTEDEKFAPVIKAFNTYGIGALPIITLNGKPVCMATIYPSQIVTVLERELRKRTEAK</sequence>
<organism evidence="1 2">
    <name type="scientific">Dehalogenimonas alkenigignens</name>
    <dbReference type="NCBI Taxonomy" id="1217799"/>
    <lineage>
        <taxon>Bacteria</taxon>
        <taxon>Bacillati</taxon>
        <taxon>Chloroflexota</taxon>
        <taxon>Dehalococcoidia</taxon>
        <taxon>Dehalococcoidales</taxon>
        <taxon>Dehalococcoidaceae</taxon>
        <taxon>Dehalogenimonas</taxon>
    </lineage>
</organism>
<accession>A0A0W0GHK2</accession>
<evidence type="ECO:0008006" key="3">
    <source>
        <dbReference type="Google" id="ProtNLM"/>
    </source>
</evidence>
<dbReference type="AlphaFoldDB" id="A0A0W0GHK2"/>
<dbReference type="EMBL" id="LFDV01000002">
    <property type="protein sequence ID" value="KTB48038.1"/>
    <property type="molecule type" value="Genomic_DNA"/>
</dbReference>
<protein>
    <recommendedName>
        <fullName evidence="3">Thioredoxin-like fold domain-containing protein</fullName>
    </recommendedName>
</protein>
<evidence type="ECO:0000313" key="1">
    <source>
        <dbReference type="EMBL" id="KTB48038.1"/>
    </source>
</evidence>
<keyword evidence="2" id="KW-1185">Reference proteome</keyword>
<reference evidence="1 2" key="1">
    <citation type="submission" date="2015-06" db="EMBL/GenBank/DDBJ databases">
        <title>Genome sequence of the organohalide-respiring Dehalogenimonas alkenigignens type strain (IP3-3T).</title>
        <authorList>
            <person name="Key T.A."/>
            <person name="Richmond D.P."/>
            <person name="Bowman K.S."/>
            <person name="Cho Y.-J."/>
            <person name="Chun J."/>
            <person name="da Costa M.S."/>
            <person name="Rainey F.A."/>
            <person name="Moe W.M."/>
        </authorList>
    </citation>
    <scope>NUCLEOTIDE SEQUENCE [LARGE SCALE GENOMIC DNA]</scope>
    <source>
        <strain evidence="1 2">IP3-3</strain>
    </source>
</reference>
<gene>
    <name evidence="1" type="ORF">DEALK_08830</name>
</gene>
<dbReference type="Proteomes" id="UP000053947">
    <property type="component" value="Unassembled WGS sequence"/>
</dbReference>
<name>A0A0W0GHK2_9CHLR</name>
<comment type="caution">
    <text evidence="1">The sequence shown here is derived from an EMBL/GenBank/DDBJ whole genome shotgun (WGS) entry which is preliminary data.</text>
</comment>
<evidence type="ECO:0000313" key="2">
    <source>
        <dbReference type="Proteomes" id="UP000053947"/>
    </source>
</evidence>
<dbReference type="RefSeq" id="WP_058439039.1">
    <property type="nucleotide sequence ID" value="NZ_KQ758903.1"/>
</dbReference>
<dbReference type="STRING" id="1217799.DEALK_08830"/>
<dbReference type="OrthoDB" id="172673at2"/>